<dbReference type="EMBL" id="JAEMHM010000017">
    <property type="protein sequence ID" value="MBJ6726841.1"/>
    <property type="molecule type" value="Genomic_DNA"/>
</dbReference>
<reference evidence="3" key="1">
    <citation type="submission" date="2020-12" db="EMBL/GenBank/DDBJ databases">
        <title>Geomonas sp. Red875, isolated from river sediment.</title>
        <authorList>
            <person name="Xu Z."/>
            <person name="Zhang Z."/>
            <person name="Masuda Y."/>
            <person name="Itoh H."/>
            <person name="Senoo K."/>
        </authorList>
    </citation>
    <scope>NUCLEOTIDE SEQUENCE</scope>
    <source>
        <strain evidence="3">Red875</strain>
    </source>
</reference>
<accession>A0A8J7M1C7</accession>
<proteinExistence type="predicted"/>
<dbReference type="InterPro" id="IPR011990">
    <property type="entry name" value="TPR-like_helical_dom_sf"/>
</dbReference>
<feature type="chain" id="PRO_5035174956" evidence="2">
    <location>
        <begin position="33"/>
        <end position="276"/>
    </location>
</feature>
<feature type="signal peptide" evidence="2">
    <location>
        <begin position="1"/>
        <end position="32"/>
    </location>
</feature>
<dbReference type="AlphaFoldDB" id="A0A8J7M1C7"/>
<dbReference type="PROSITE" id="PS50005">
    <property type="entry name" value="TPR"/>
    <property type="match status" value="1"/>
</dbReference>
<keyword evidence="1" id="KW-0802">TPR repeat</keyword>
<dbReference type="Proteomes" id="UP000636888">
    <property type="component" value="Unassembled WGS sequence"/>
</dbReference>
<comment type="caution">
    <text evidence="3">The sequence shown here is derived from an EMBL/GenBank/DDBJ whole genome shotgun (WGS) entry which is preliminary data.</text>
</comment>
<protein>
    <submittedName>
        <fullName evidence="3">Sel1 repeat family protein</fullName>
    </submittedName>
</protein>
<sequence length="276" mass="28955">MRLRKYLEPARRLFLLAFLLSLCAFPIPSVFAADDAGSAAAARGADLYRAGKFAEALASFREAAEASPESGEYPYLIGLMCERGEGTSANEVEAARYYRGAWKNGNEQAHERLTTMYSSAATGGQKAPPPALPIAAAAVAAVPAAASSTGDQGVIEIPLEVIASLKGVHFRSSHDDKYRLIVACPDRCSDLADRTREVAAALGARVADAGAAGEAAPDRTESIAYQAVPDRPAGGASAESPRSLELTLTCQGWCRITRVVAKSIAEQLVVNAQSSP</sequence>
<evidence type="ECO:0000313" key="3">
    <source>
        <dbReference type="EMBL" id="MBJ6726841.1"/>
    </source>
</evidence>
<organism evidence="3 4">
    <name type="scientific">Geomesophilobacter sediminis</name>
    <dbReference type="NCBI Taxonomy" id="2798584"/>
    <lineage>
        <taxon>Bacteria</taxon>
        <taxon>Pseudomonadati</taxon>
        <taxon>Thermodesulfobacteriota</taxon>
        <taxon>Desulfuromonadia</taxon>
        <taxon>Geobacterales</taxon>
        <taxon>Geobacteraceae</taxon>
        <taxon>Geomesophilobacter</taxon>
    </lineage>
</organism>
<evidence type="ECO:0000256" key="1">
    <source>
        <dbReference type="PROSITE-ProRule" id="PRU00339"/>
    </source>
</evidence>
<dbReference type="Gene3D" id="1.25.40.10">
    <property type="entry name" value="Tetratricopeptide repeat domain"/>
    <property type="match status" value="1"/>
</dbReference>
<gene>
    <name evidence="3" type="ORF">JFN93_19195</name>
</gene>
<evidence type="ECO:0000256" key="2">
    <source>
        <dbReference type="SAM" id="SignalP"/>
    </source>
</evidence>
<dbReference type="InterPro" id="IPR019734">
    <property type="entry name" value="TPR_rpt"/>
</dbReference>
<keyword evidence="2" id="KW-0732">Signal</keyword>
<feature type="repeat" description="TPR" evidence="1">
    <location>
        <begin position="37"/>
        <end position="70"/>
    </location>
</feature>
<name>A0A8J7M1C7_9BACT</name>
<dbReference type="SUPFAM" id="SSF81901">
    <property type="entry name" value="HCP-like"/>
    <property type="match status" value="1"/>
</dbReference>
<dbReference type="RefSeq" id="WP_199385750.1">
    <property type="nucleotide sequence ID" value="NZ_JAEMHM010000017.1"/>
</dbReference>
<evidence type="ECO:0000313" key="4">
    <source>
        <dbReference type="Proteomes" id="UP000636888"/>
    </source>
</evidence>
<keyword evidence="4" id="KW-1185">Reference proteome</keyword>